<dbReference type="AlphaFoldDB" id="A0A1Z3HR24"/>
<evidence type="ECO:0000313" key="2">
    <source>
        <dbReference type="EMBL" id="ASC72587.1"/>
    </source>
</evidence>
<accession>A0A1Z3HR24</accession>
<feature type="region of interest" description="Disordered" evidence="1">
    <location>
        <begin position="1"/>
        <end position="25"/>
    </location>
</feature>
<evidence type="ECO:0000256" key="1">
    <source>
        <dbReference type="SAM" id="MobiDB-lite"/>
    </source>
</evidence>
<evidence type="ECO:0000313" key="3">
    <source>
        <dbReference type="Proteomes" id="UP000191901"/>
    </source>
</evidence>
<reference evidence="2 3" key="1">
    <citation type="journal article" date="2016" name="Biochim. Biophys. Acta">
        <title>Characterization of red-shifted phycobilisomes isolated from the chlorophyll f-containing cyanobacterium Halomicronema hongdechloris.</title>
        <authorList>
            <person name="Li Y."/>
            <person name="Lin Y."/>
            <person name="Garvey C.J."/>
            <person name="Birch D."/>
            <person name="Corkery R.W."/>
            <person name="Loughlin P.C."/>
            <person name="Scheer H."/>
            <person name="Willows R.D."/>
            <person name="Chen M."/>
        </authorList>
    </citation>
    <scope>NUCLEOTIDE SEQUENCE [LARGE SCALE GENOMIC DNA]</scope>
    <source>
        <strain evidence="2 3">C2206</strain>
    </source>
</reference>
<keyword evidence="3" id="KW-1185">Reference proteome</keyword>
<dbReference type="EMBL" id="CP021983">
    <property type="protein sequence ID" value="ASC72587.1"/>
    <property type="molecule type" value="Genomic_DNA"/>
</dbReference>
<proteinExistence type="predicted"/>
<gene>
    <name evidence="2" type="ORF">XM38_035450</name>
</gene>
<dbReference type="STRING" id="1641165.XM38_05710"/>
<protein>
    <submittedName>
        <fullName evidence="2">Uncharacterized protein</fullName>
    </submittedName>
</protein>
<name>A0A1Z3HR24_9CYAN</name>
<sequence length="121" mass="13722">MNKPTAIPSVSVTYAQDGSSTKSNELGMRPMQEQVYQGFQRVQTADGTMLKIADLVDDDPNKRDKVAALKAPTQKNNRDHDMYPLMLNAEPLQQRSGTQCRLTIYLDNRRVNFDQLVFMAQ</sequence>
<feature type="compositionally biased region" description="Polar residues" evidence="1">
    <location>
        <begin position="8"/>
        <end position="24"/>
    </location>
</feature>
<dbReference type="Proteomes" id="UP000191901">
    <property type="component" value="Chromosome"/>
</dbReference>
<organism evidence="2 3">
    <name type="scientific">Halomicronema hongdechloris C2206</name>
    <dbReference type="NCBI Taxonomy" id="1641165"/>
    <lineage>
        <taxon>Bacteria</taxon>
        <taxon>Bacillati</taxon>
        <taxon>Cyanobacteriota</taxon>
        <taxon>Cyanophyceae</taxon>
        <taxon>Nodosilineales</taxon>
        <taxon>Nodosilineaceae</taxon>
        <taxon>Halomicronema</taxon>
    </lineage>
</organism>
<dbReference type="KEGG" id="hhg:XM38_035450"/>